<sequence>MTRQVVVTTVDDYDGSAGAETVAFAFEGVDYEIGLSHANAEQLREFFGQWTPSARKLGRARRRAGTRTRKKK</sequence>
<organism evidence="2 3">
    <name type="scientific">Nocardia terpenica</name>
    <dbReference type="NCBI Taxonomy" id="455432"/>
    <lineage>
        <taxon>Bacteria</taxon>
        <taxon>Bacillati</taxon>
        <taxon>Actinomycetota</taxon>
        <taxon>Actinomycetes</taxon>
        <taxon>Mycobacteriales</taxon>
        <taxon>Nocardiaceae</taxon>
        <taxon>Nocardia</taxon>
    </lineage>
</organism>
<protein>
    <recommendedName>
        <fullName evidence="1">Lsr2 dimerization domain-containing protein</fullName>
    </recommendedName>
</protein>
<gene>
    <name evidence="2" type="ORF">F6W96_38760</name>
</gene>
<evidence type="ECO:0000313" key="2">
    <source>
        <dbReference type="EMBL" id="QIS23398.1"/>
    </source>
</evidence>
<feature type="domain" description="Lsr2 dimerization" evidence="1">
    <location>
        <begin position="1"/>
        <end position="58"/>
    </location>
</feature>
<dbReference type="Gene3D" id="3.30.60.230">
    <property type="entry name" value="Lsr2, dimerization domain"/>
    <property type="match status" value="1"/>
</dbReference>
<proteinExistence type="predicted"/>
<evidence type="ECO:0000259" key="1">
    <source>
        <dbReference type="Pfam" id="PF11774"/>
    </source>
</evidence>
<accession>A0A6G9ZCX9</accession>
<dbReference type="GO" id="GO:0003677">
    <property type="term" value="F:DNA binding"/>
    <property type="evidence" value="ECO:0007669"/>
    <property type="project" value="InterPro"/>
</dbReference>
<dbReference type="InterPro" id="IPR042261">
    <property type="entry name" value="Lsr2-like_dimerization"/>
</dbReference>
<reference evidence="2 3" key="1">
    <citation type="journal article" date="2019" name="ACS Chem. Biol.">
        <title>Identification and Mobilization of a Cryptic Antibiotic Biosynthesis Gene Locus from a Human-Pathogenic Nocardia Isolate.</title>
        <authorList>
            <person name="Herisse M."/>
            <person name="Ishida K."/>
            <person name="Porter J.L."/>
            <person name="Howden B."/>
            <person name="Hertweck C."/>
            <person name="Stinear T.P."/>
            <person name="Pidot S.J."/>
        </authorList>
    </citation>
    <scope>NUCLEOTIDE SEQUENCE [LARGE SCALE GENOMIC DNA]</scope>
    <source>
        <strain evidence="2 3">AUSMDU00012715</strain>
    </source>
</reference>
<name>A0A6G9ZCX9_9NOCA</name>
<dbReference type="Proteomes" id="UP000500953">
    <property type="component" value="Chromosome"/>
</dbReference>
<evidence type="ECO:0000313" key="3">
    <source>
        <dbReference type="Proteomes" id="UP000500953"/>
    </source>
</evidence>
<dbReference type="EMBL" id="CP046173">
    <property type="protein sequence ID" value="QIS23398.1"/>
    <property type="molecule type" value="Genomic_DNA"/>
</dbReference>
<dbReference type="InterPro" id="IPR024412">
    <property type="entry name" value="Lsr2_dim_dom"/>
</dbReference>
<dbReference type="AlphaFoldDB" id="A0A6G9ZCX9"/>
<dbReference type="Pfam" id="PF11774">
    <property type="entry name" value="Lsr2"/>
    <property type="match status" value="1"/>
</dbReference>
<dbReference type="RefSeq" id="WP_167490738.1">
    <property type="nucleotide sequence ID" value="NZ_CP046173.1"/>
</dbReference>